<dbReference type="GO" id="GO:0016787">
    <property type="term" value="F:hydrolase activity"/>
    <property type="evidence" value="ECO:0007669"/>
    <property type="project" value="UniProtKB-KW"/>
</dbReference>
<evidence type="ECO:0000256" key="2">
    <source>
        <dbReference type="ARBA" id="ARBA00034301"/>
    </source>
</evidence>
<gene>
    <name evidence="5" type="ORF">EDM56_17605</name>
</gene>
<dbReference type="RefSeq" id="WP_122919233.1">
    <property type="nucleotide sequence ID" value="NZ_RHHQ01000012.1"/>
</dbReference>
<dbReference type="SMART" id="SM00849">
    <property type="entry name" value="Lactamase_B"/>
    <property type="match status" value="1"/>
</dbReference>
<evidence type="ECO:0000313" key="6">
    <source>
        <dbReference type="Proteomes" id="UP000271031"/>
    </source>
</evidence>
<evidence type="ECO:0000256" key="3">
    <source>
        <dbReference type="ARBA" id="ARBA00048505"/>
    </source>
</evidence>
<proteinExistence type="predicted"/>
<comment type="catalytic activity">
    <reaction evidence="1">
        <text>3',5'-cyclic CMP + H2O = CMP + H(+)</text>
        <dbReference type="Rhea" id="RHEA:72675"/>
        <dbReference type="ChEBI" id="CHEBI:15377"/>
        <dbReference type="ChEBI" id="CHEBI:15378"/>
        <dbReference type="ChEBI" id="CHEBI:58003"/>
        <dbReference type="ChEBI" id="CHEBI:60377"/>
    </reaction>
    <physiologicalReaction direction="left-to-right" evidence="1">
        <dbReference type="Rhea" id="RHEA:72676"/>
    </physiologicalReaction>
</comment>
<reference evidence="5 6" key="1">
    <citation type="submission" date="2018-10" db="EMBL/GenBank/DDBJ databases">
        <title>Phylogenomics of Brevibacillus.</title>
        <authorList>
            <person name="Dunlap C."/>
        </authorList>
    </citation>
    <scope>NUCLEOTIDE SEQUENCE [LARGE SCALE GENOMIC DNA]</scope>
    <source>
        <strain evidence="5 6">JCM 15716</strain>
    </source>
</reference>
<dbReference type="PANTHER" id="PTHR23131">
    <property type="entry name" value="ENDORIBONUCLEASE LACTB2"/>
    <property type="match status" value="1"/>
</dbReference>
<feature type="domain" description="Metallo-beta-lactamase" evidence="4">
    <location>
        <begin position="19"/>
        <end position="235"/>
    </location>
</feature>
<dbReference type="PANTHER" id="PTHR23131:SF4">
    <property type="entry name" value="METALLO-BETA-LACTAMASE SUPERFAMILY POTEIN"/>
    <property type="match status" value="1"/>
</dbReference>
<protein>
    <submittedName>
        <fullName evidence="5">MBL fold metallo-hydrolase</fullName>
    </submittedName>
</protein>
<organism evidence="5 6">
    <name type="scientific">Brevibacillus fluminis</name>
    <dbReference type="NCBI Taxonomy" id="511487"/>
    <lineage>
        <taxon>Bacteria</taxon>
        <taxon>Bacillati</taxon>
        <taxon>Bacillota</taxon>
        <taxon>Bacilli</taxon>
        <taxon>Bacillales</taxon>
        <taxon>Paenibacillaceae</taxon>
        <taxon>Brevibacillus</taxon>
    </lineage>
</organism>
<dbReference type="OrthoDB" id="9761531at2"/>
<comment type="catalytic activity">
    <reaction evidence="3">
        <text>3',5'-cyclic UMP + H2O = UMP + H(+)</text>
        <dbReference type="Rhea" id="RHEA:70575"/>
        <dbReference type="ChEBI" id="CHEBI:15377"/>
        <dbReference type="ChEBI" id="CHEBI:15378"/>
        <dbReference type="ChEBI" id="CHEBI:57865"/>
        <dbReference type="ChEBI" id="CHEBI:184387"/>
    </reaction>
    <physiologicalReaction direction="left-to-right" evidence="3">
        <dbReference type="Rhea" id="RHEA:70576"/>
    </physiologicalReaction>
</comment>
<dbReference type="Gene3D" id="3.60.15.10">
    <property type="entry name" value="Ribonuclease Z/Hydroxyacylglutathione hydrolase-like"/>
    <property type="match status" value="1"/>
</dbReference>
<dbReference type="AlphaFoldDB" id="A0A3M8DHQ5"/>
<evidence type="ECO:0000313" key="5">
    <source>
        <dbReference type="EMBL" id="RNB87538.1"/>
    </source>
</evidence>
<evidence type="ECO:0000256" key="1">
    <source>
        <dbReference type="ARBA" id="ARBA00034221"/>
    </source>
</evidence>
<comment type="function">
    <text evidence="2">Counteracts the endogenous Pycsar antiviral defense system. Phosphodiesterase that enables metal-dependent hydrolysis of host cyclic nucleotide Pycsar defense signals such as cCMP and cUMP.</text>
</comment>
<dbReference type="SUPFAM" id="SSF56281">
    <property type="entry name" value="Metallo-hydrolase/oxidoreductase"/>
    <property type="match status" value="1"/>
</dbReference>
<dbReference type="EMBL" id="RHHQ01000012">
    <property type="protein sequence ID" value="RNB87538.1"/>
    <property type="molecule type" value="Genomic_DNA"/>
</dbReference>
<keyword evidence="6" id="KW-1185">Reference proteome</keyword>
<sequence>MIAEGIYQLPIPTPFAVGEVNLYLVAGETLTLVDVGPLTEEAWSALVGGMEQNGYRLEDVEQVVLTHHHVDHCGLLERVREVSGAVTLAHPLARPYVEHEKAFMEFHDQFFLQIYQESGVPEEKLSLIQRFHKMITTFSTPSKIDIALKHEQRVPGLAEWQVLYTPGHSQSHLSLYRERDRVFIGGDHIIKHISSNAFTEPPRDKTLTRPLTLVQYRTALEMCADMDIEKVLPGHGEVVTNHRELILGRLNRNWERTGVLRQHLRDGEKTAYQLTELLFPMLIHKEMPLTLSETLGHLDLLAVLHQVEIHKRNGVNYYSL</sequence>
<keyword evidence="5" id="KW-0378">Hydrolase</keyword>
<dbReference type="Proteomes" id="UP000271031">
    <property type="component" value="Unassembled WGS sequence"/>
</dbReference>
<comment type="caution">
    <text evidence="5">The sequence shown here is derived from an EMBL/GenBank/DDBJ whole genome shotgun (WGS) entry which is preliminary data.</text>
</comment>
<dbReference type="InterPro" id="IPR050662">
    <property type="entry name" value="Sec-metab_biosynth-thioest"/>
</dbReference>
<evidence type="ECO:0000259" key="4">
    <source>
        <dbReference type="SMART" id="SM00849"/>
    </source>
</evidence>
<dbReference type="InterPro" id="IPR036866">
    <property type="entry name" value="RibonucZ/Hydroxyglut_hydro"/>
</dbReference>
<dbReference type="Pfam" id="PF00753">
    <property type="entry name" value="Lactamase_B"/>
    <property type="match status" value="1"/>
</dbReference>
<name>A0A3M8DHQ5_9BACL</name>
<accession>A0A3M8DHQ5</accession>
<dbReference type="InterPro" id="IPR001279">
    <property type="entry name" value="Metallo-B-lactamas"/>
</dbReference>